<dbReference type="GO" id="GO:0016787">
    <property type="term" value="F:hydrolase activity"/>
    <property type="evidence" value="ECO:0007669"/>
    <property type="project" value="UniProtKB-KW"/>
</dbReference>
<dbReference type="InterPro" id="IPR027417">
    <property type="entry name" value="P-loop_NTPase"/>
</dbReference>
<dbReference type="GO" id="GO:0005829">
    <property type="term" value="C:cytosol"/>
    <property type="evidence" value="ECO:0007669"/>
    <property type="project" value="TreeGrafter"/>
</dbReference>
<dbReference type="GO" id="GO:0005524">
    <property type="term" value="F:ATP binding"/>
    <property type="evidence" value="ECO:0007669"/>
    <property type="project" value="UniProtKB-KW"/>
</dbReference>
<dbReference type="GO" id="GO:0003677">
    <property type="term" value="F:DNA binding"/>
    <property type="evidence" value="ECO:0007669"/>
    <property type="project" value="InterPro"/>
</dbReference>
<evidence type="ECO:0000313" key="8">
    <source>
        <dbReference type="Proteomes" id="UP000234420"/>
    </source>
</evidence>
<keyword evidence="3" id="KW-0347">Helicase</keyword>
<dbReference type="Gene3D" id="3.40.50.300">
    <property type="entry name" value="P-loop containing nucleotide triphosphate hydrolases"/>
    <property type="match status" value="2"/>
</dbReference>
<dbReference type="RefSeq" id="WP_101768209.1">
    <property type="nucleotide sequence ID" value="NZ_BPPU01000001.1"/>
</dbReference>
<evidence type="ECO:0000256" key="4">
    <source>
        <dbReference type="ARBA" id="ARBA00022840"/>
    </source>
</evidence>
<protein>
    <recommendedName>
        <fullName evidence="5">DNA 3'-5' helicase II</fullName>
    </recommendedName>
</protein>
<dbReference type="InterPro" id="IPR000212">
    <property type="entry name" value="DNA_helicase_UvrD/REP"/>
</dbReference>
<keyword evidence="1" id="KW-0547">Nucleotide-binding</keyword>
<dbReference type="Pfam" id="PF13361">
    <property type="entry name" value="UvrD_C"/>
    <property type="match status" value="1"/>
</dbReference>
<gene>
    <name evidence="7" type="ORF">CIK00_07085</name>
</gene>
<comment type="caution">
    <text evidence="7">The sequence shown here is derived from an EMBL/GenBank/DDBJ whole genome shotgun (WGS) entry which is preliminary data.</text>
</comment>
<organism evidence="7 8">
    <name type="scientific">Photobacterium carnosum</name>
    <dbReference type="NCBI Taxonomy" id="2023717"/>
    <lineage>
        <taxon>Bacteria</taxon>
        <taxon>Pseudomonadati</taxon>
        <taxon>Pseudomonadota</taxon>
        <taxon>Gammaproteobacteria</taxon>
        <taxon>Vibrionales</taxon>
        <taxon>Vibrionaceae</taxon>
        <taxon>Photobacterium</taxon>
    </lineage>
</organism>
<evidence type="ECO:0000256" key="5">
    <source>
        <dbReference type="ARBA" id="ARBA00034923"/>
    </source>
</evidence>
<dbReference type="PANTHER" id="PTHR11070">
    <property type="entry name" value="UVRD / RECB / PCRA DNA HELICASE FAMILY MEMBER"/>
    <property type="match status" value="1"/>
</dbReference>
<accession>A0A2N4UTX3</accession>
<feature type="domain" description="UvrD-like helicase C-terminal" evidence="6">
    <location>
        <begin position="388"/>
        <end position="450"/>
    </location>
</feature>
<keyword evidence="8" id="KW-1185">Reference proteome</keyword>
<dbReference type="Proteomes" id="UP000234420">
    <property type="component" value="Unassembled WGS sequence"/>
</dbReference>
<keyword evidence="2" id="KW-0378">Hydrolase</keyword>
<sequence>MEALKTVNLTPEQRALAINTMPMNRIIRGAAGSGKTTSALFLLKIGLLHHKTMKMRTGDTSPIKAIVFTFNKTLKAYVESLAKQIAGDVTDIAIDIEVVHLAKYMMDRYPYAEDQHLRITPHKMGIPFHILSRSPLSYIDTLDEIEYILGRYRYYEFNTYIENEIASRTNKYTTNKEIRKNIIDFAVKPYIDFKSHNNFIDLNDMTNYFASNKVDSFEVLIADECQDFSTNDLRSIINQLSNDSFGTFVLDTAQKIYKRSFTWKEVGLTIRPENSFRLERNYRNTKEIADFASCLLKKVNLDHDATLPNNSSCDTSGAKPIIFEGLFSEQASFAINYIKNNIDLQHETVAFLHRKGYGYFEYLRCQLTQNNLPYCEITSQHNWPSGTQNIALSTLHSVKGLEFDHVFIIGLNEEHFIYDEVNDHDYQEACRLVAMGITRAKKTILLGYKKENKPLFINEFCASTYEMK</sequence>
<dbReference type="AlphaFoldDB" id="A0A2N4UTX3"/>
<proteinExistence type="predicted"/>
<evidence type="ECO:0000256" key="3">
    <source>
        <dbReference type="ARBA" id="ARBA00022806"/>
    </source>
</evidence>
<dbReference type="GO" id="GO:0000725">
    <property type="term" value="P:recombinational repair"/>
    <property type="evidence" value="ECO:0007669"/>
    <property type="project" value="TreeGrafter"/>
</dbReference>
<dbReference type="SUPFAM" id="SSF52540">
    <property type="entry name" value="P-loop containing nucleoside triphosphate hydrolases"/>
    <property type="match status" value="1"/>
</dbReference>
<evidence type="ECO:0000259" key="6">
    <source>
        <dbReference type="Pfam" id="PF13361"/>
    </source>
</evidence>
<keyword evidence="4" id="KW-0067">ATP-binding</keyword>
<dbReference type="PANTHER" id="PTHR11070:SF2">
    <property type="entry name" value="ATP-DEPENDENT DNA HELICASE SRS2"/>
    <property type="match status" value="1"/>
</dbReference>
<evidence type="ECO:0000256" key="1">
    <source>
        <dbReference type="ARBA" id="ARBA00022741"/>
    </source>
</evidence>
<evidence type="ECO:0000256" key="2">
    <source>
        <dbReference type="ARBA" id="ARBA00022801"/>
    </source>
</evidence>
<evidence type="ECO:0000313" key="7">
    <source>
        <dbReference type="EMBL" id="PLC58453.1"/>
    </source>
</evidence>
<reference evidence="7 8" key="1">
    <citation type="journal article" date="2018" name="Syst. Appl. Microbiol.">
        <title>Photobacterium carnosum sp. nov., isolated from spoiled modified atmosphere packaged poultry meat.</title>
        <authorList>
            <person name="Hilgarth M."/>
            <person name="Fuertes S."/>
            <person name="Ehrmann M."/>
            <person name="Vogel R.F."/>
        </authorList>
    </citation>
    <scope>NUCLEOTIDE SEQUENCE [LARGE SCALE GENOMIC DNA]</scope>
    <source>
        <strain evidence="7 8">TMW 2.2021</strain>
    </source>
</reference>
<dbReference type="InterPro" id="IPR014017">
    <property type="entry name" value="DNA_helicase_UvrD-like_C"/>
</dbReference>
<dbReference type="EMBL" id="NPIB01000006">
    <property type="protein sequence ID" value="PLC58453.1"/>
    <property type="molecule type" value="Genomic_DNA"/>
</dbReference>
<name>A0A2N4UTX3_9GAMM</name>
<dbReference type="GO" id="GO:0043138">
    <property type="term" value="F:3'-5' DNA helicase activity"/>
    <property type="evidence" value="ECO:0007669"/>
    <property type="project" value="TreeGrafter"/>
</dbReference>